<dbReference type="Gene3D" id="1.10.510.10">
    <property type="entry name" value="Transferase(Phosphotransferase) domain 1"/>
    <property type="match status" value="1"/>
</dbReference>
<sequence length="370" mass="41572">MPRSIYINGYPNPQPLRDPGGTIIVSKRVLREWRRIEDDESYVFTYEGDVPMPDECVPIARWENRSRPNCNAIHELDVPSMTLTGDFYYVASGGSNDVFRVLNPEDHDVVLKKFSPGRRHRAGIPHAKEYFNFHYDIVRRDALVMERLTKSSHVLSLHGHCGFAVVVPLADGGTFGDALEKLNSEGDTGWHDMSSPERLKYAADAARGLADVHDIHVVHGDLTVNQYLVTNGTLQLGDFNRGILLRRNSTDPNNSFCRFVELQQFATMSAPEVYKNEPKTSAIDVWSLGSLLYHVLTGRRVWSGKKASFARDAVMRGELPHIPSSILNSSNPVDKILKDALDMCYIYDPSLRATAKEVATFLDNSHKDLS</sequence>
<keyword evidence="3" id="KW-1185">Reference proteome</keyword>
<dbReference type="PANTHER" id="PTHR44329:SF214">
    <property type="entry name" value="PROTEIN KINASE DOMAIN-CONTAINING PROTEIN"/>
    <property type="match status" value="1"/>
</dbReference>
<dbReference type="EMBL" id="JALLPB020000101">
    <property type="protein sequence ID" value="KAL3817539.1"/>
    <property type="molecule type" value="Genomic_DNA"/>
</dbReference>
<organism evidence="2 3">
    <name type="scientific">Cyclostephanos tholiformis</name>
    <dbReference type="NCBI Taxonomy" id="382380"/>
    <lineage>
        <taxon>Eukaryota</taxon>
        <taxon>Sar</taxon>
        <taxon>Stramenopiles</taxon>
        <taxon>Ochrophyta</taxon>
        <taxon>Bacillariophyta</taxon>
        <taxon>Coscinodiscophyceae</taxon>
        <taxon>Thalassiosirophycidae</taxon>
        <taxon>Stephanodiscales</taxon>
        <taxon>Stephanodiscaceae</taxon>
        <taxon>Cyclostephanos</taxon>
    </lineage>
</organism>
<accession>A0ABD3RZ78</accession>
<name>A0ABD3RZ78_9STRA</name>
<dbReference type="SUPFAM" id="SSF56112">
    <property type="entry name" value="Protein kinase-like (PK-like)"/>
    <property type="match status" value="1"/>
</dbReference>
<dbReference type="Pfam" id="PF00069">
    <property type="entry name" value="Pkinase"/>
    <property type="match status" value="1"/>
</dbReference>
<reference evidence="2 3" key="1">
    <citation type="submission" date="2024-10" db="EMBL/GenBank/DDBJ databases">
        <title>Updated reference genomes for cyclostephanoid diatoms.</title>
        <authorList>
            <person name="Roberts W.R."/>
            <person name="Alverson A.J."/>
        </authorList>
    </citation>
    <scope>NUCLEOTIDE SEQUENCE [LARGE SCALE GENOMIC DNA]</scope>
    <source>
        <strain evidence="2 3">AJA228-03</strain>
    </source>
</reference>
<dbReference type="InterPro" id="IPR051681">
    <property type="entry name" value="Ser/Thr_Kinases-Pseudokinases"/>
</dbReference>
<evidence type="ECO:0000259" key="1">
    <source>
        <dbReference type="PROSITE" id="PS50011"/>
    </source>
</evidence>
<dbReference type="Proteomes" id="UP001530377">
    <property type="component" value="Unassembled WGS sequence"/>
</dbReference>
<dbReference type="PANTHER" id="PTHR44329">
    <property type="entry name" value="SERINE/THREONINE-PROTEIN KINASE TNNI3K-RELATED"/>
    <property type="match status" value="1"/>
</dbReference>
<dbReference type="InterPro" id="IPR011009">
    <property type="entry name" value="Kinase-like_dom_sf"/>
</dbReference>
<evidence type="ECO:0000313" key="3">
    <source>
        <dbReference type="Proteomes" id="UP001530377"/>
    </source>
</evidence>
<protein>
    <recommendedName>
        <fullName evidence="1">Protein kinase domain-containing protein</fullName>
    </recommendedName>
</protein>
<dbReference type="PROSITE" id="PS50011">
    <property type="entry name" value="PROTEIN_KINASE_DOM"/>
    <property type="match status" value="1"/>
</dbReference>
<feature type="domain" description="Protein kinase" evidence="1">
    <location>
        <begin position="84"/>
        <end position="369"/>
    </location>
</feature>
<dbReference type="AlphaFoldDB" id="A0ABD3RZ78"/>
<dbReference type="InterPro" id="IPR000719">
    <property type="entry name" value="Prot_kinase_dom"/>
</dbReference>
<gene>
    <name evidence="2" type="ORF">ACHAXA_003712</name>
</gene>
<proteinExistence type="predicted"/>
<evidence type="ECO:0000313" key="2">
    <source>
        <dbReference type="EMBL" id="KAL3817539.1"/>
    </source>
</evidence>
<comment type="caution">
    <text evidence="2">The sequence shown here is derived from an EMBL/GenBank/DDBJ whole genome shotgun (WGS) entry which is preliminary data.</text>
</comment>